<reference evidence="1 2" key="1">
    <citation type="submission" date="2019-01" db="EMBL/GenBank/DDBJ databases">
        <title>High-quality draft genome of. Pseudomonas songnenensis str. L103, a full-fledged denitrifier isolated from 100 meters deep aquifer in a heavily nitrogen fertilized agricultural area.</title>
        <authorList>
            <person name="Liu M."/>
            <person name="Liu B."/>
        </authorList>
    </citation>
    <scope>NUCLEOTIDE SEQUENCE [LARGE SCALE GENOMIC DNA]</scope>
    <source>
        <strain evidence="1 2">L103</strain>
    </source>
</reference>
<dbReference type="AlphaFoldDB" id="A0A482UAR4"/>
<evidence type="ECO:0000313" key="2">
    <source>
        <dbReference type="Proteomes" id="UP000282800"/>
    </source>
</evidence>
<evidence type="ECO:0000313" key="1">
    <source>
        <dbReference type="EMBL" id="RYJ64379.1"/>
    </source>
</evidence>
<accession>A0A482UAR4</accession>
<dbReference type="OrthoDB" id="6711796at2"/>
<protein>
    <submittedName>
        <fullName evidence="1">Uncharacterized protein</fullName>
    </submittedName>
</protein>
<dbReference type="EMBL" id="RWYU02000001">
    <property type="protein sequence ID" value="RYJ64379.1"/>
    <property type="molecule type" value="Genomic_DNA"/>
</dbReference>
<sequence length="231" mass="25827">MKGKLIGVYLVISLIFGTWGHFFGPYQHRGFFYNLGVGVTWPITIFKSDPELDGSSDQAFALSLNEMSRAYPAQALRINYAVGMVAMHIHAESDESVDGDQIRSMFTPDGKIPESMFSDIWQIHRLKEELKDRLDGMELDDLLDEAEEAKEELLELAEKRPARQKPEQVVSANAALATALLASNNEATSQSGEACYDAKLADFRTEMGEDAPVRYDMIEEWRGECGLPPSE</sequence>
<dbReference type="RefSeq" id="WP_126188714.1">
    <property type="nucleotide sequence ID" value="NZ_RWYU02000001.1"/>
</dbReference>
<comment type="caution">
    <text evidence="1">The sequence shown here is derived from an EMBL/GenBank/DDBJ whole genome shotgun (WGS) entry which is preliminary data.</text>
</comment>
<proteinExistence type="predicted"/>
<gene>
    <name evidence="1" type="ORF">EJA06_003770</name>
</gene>
<dbReference type="Proteomes" id="UP000282800">
    <property type="component" value="Unassembled WGS sequence"/>
</dbReference>
<organism evidence="1 2">
    <name type="scientific">Pseudomonas songnenensis</name>
    <dbReference type="NCBI Taxonomy" id="1176259"/>
    <lineage>
        <taxon>Bacteria</taxon>
        <taxon>Pseudomonadati</taxon>
        <taxon>Pseudomonadota</taxon>
        <taxon>Gammaproteobacteria</taxon>
        <taxon>Pseudomonadales</taxon>
        <taxon>Pseudomonadaceae</taxon>
        <taxon>Pseudomonas</taxon>
    </lineage>
</organism>
<name>A0A482UAR4_9PSED</name>